<evidence type="ECO:0000256" key="3">
    <source>
        <dbReference type="ARBA" id="ARBA00022729"/>
    </source>
</evidence>
<dbReference type="GO" id="GO:0030288">
    <property type="term" value="C:outer membrane-bounded periplasmic space"/>
    <property type="evidence" value="ECO:0007669"/>
    <property type="project" value="InterPro"/>
</dbReference>
<accession>A0A7C9RCC2</accession>
<dbReference type="PANTHER" id="PTHR33376:SF7">
    <property type="entry name" value="C4-DICARBOXYLATE-BINDING PROTEIN DCTB"/>
    <property type="match status" value="1"/>
</dbReference>
<evidence type="ECO:0000313" key="4">
    <source>
        <dbReference type="EMBL" id="NGN45039.1"/>
    </source>
</evidence>
<dbReference type="NCBIfam" id="NF037995">
    <property type="entry name" value="TRAP_S1"/>
    <property type="match status" value="1"/>
</dbReference>
<dbReference type="Pfam" id="PF03480">
    <property type="entry name" value="DctP"/>
    <property type="match status" value="1"/>
</dbReference>
<gene>
    <name evidence="4" type="ORF">G6N74_28695</name>
</gene>
<comment type="similarity">
    <text evidence="1">Belongs to the bacterial solute-binding protein 7 family.</text>
</comment>
<dbReference type="InterPro" id="IPR006311">
    <property type="entry name" value="TAT_signal"/>
</dbReference>
<dbReference type="Gene3D" id="3.40.190.170">
    <property type="entry name" value="Bacterial extracellular solute-binding protein, family 7"/>
    <property type="match status" value="1"/>
</dbReference>
<dbReference type="EMBL" id="JAAKZG010000024">
    <property type="protein sequence ID" value="NGN45039.1"/>
    <property type="molecule type" value="Genomic_DNA"/>
</dbReference>
<dbReference type="RefSeq" id="WP_165121413.1">
    <property type="nucleotide sequence ID" value="NZ_JAAKZG010000024.1"/>
</dbReference>
<comment type="caution">
    <text evidence="4">The sequence shown here is derived from an EMBL/GenBank/DDBJ whole genome shotgun (WGS) entry which is preliminary data.</text>
</comment>
<keyword evidence="3" id="KW-0732">Signal</keyword>
<dbReference type="PROSITE" id="PS51318">
    <property type="entry name" value="TAT"/>
    <property type="match status" value="1"/>
</dbReference>
<dbReference type="AlphaFoldDB" id="A0A7C9RCC2"/>
<dbReference type="PANTHER" id="PTHR33376">
    <property type="match status" value="1"/>
</dbReference>
<keyword evidence="2" id="KW-0813">Transport</keyword>
<dbReference type="GO" id="GO:0055085">
    <property type="term" value="P:transmembrane transport"/>
    <property type="evidence" value="ECO:0007669"/>
    <property type="project" value="InterPro"/>
</dbReference>
<evidence type="ECO:0000256" key="1">
    <source>
        <dbReference type="ARBA" id="ARBA00009023"/>
    </source>
</evidence>
<organism evidence="4 5">
    <name type="scientific">Mesorhizobium zhangyense</name>
    <dbReference type="NCBI Taxonomy" id="1776730"/>
    <lineage>
        <taxon>Bacteria</taxon>
        <taxon>Pseudomonadati</taxon>
        <taxon>Pseudomonadota</taxon>
        <taxon>Alphaproteobacteria</taxon>
        <taxon>Hyphomicrobiales</taxon>
        <taxon>Phyllobacteriaceae</taxon>
        <taxon>Mesorhizobium</taxon>
    </lineage>
</organism>
<dbReference type="InterPro" id="IPR004682">
    <property type="entry name" value="TRAP_DctP"/>
</dbReference>
<evidence type="ECO:0000313" key="5">
    <source>
        <dbReference type="Proteomes" id="UP000481252"/>
    </source>
</evidence>
<keyword evidence="5" id="KW-1185">Reference proteome</keyword>
<reference evidence="4 5" key="1">
    <citation type="submission" date="2020-02" db="EMBL/GenBank/DDBJ databases">
        <title>Genome sequence of the type strain CGMCC 1.15528 of Mesorhizobium zhangyense.</title>
        <authorList>
            <person name="Gao J."/>
            <person name="Sun J."/>
        </authorList>
    </citation>
    <scope>NUCLEOTIDE SEQUENCE [LARGE SCALE GENOMIC DNA]</scope>
    <source>
        <strain evidence="4 5">CGMCC 1.15528</strain>
    </source>
</reference>
<dbReference type="InterPro" id="IPR038404">
    <property type="entry name" value="TRAP_DctP_sf"/>
</dbReference>
<evidence type="ECO:0000256" key="2">
    <source>
        <dbReference type="ARBA" id="ARBA00022448"/>
    </source>
</evidence>
<protein>
    <submittedName>
        <fullName evidence="4">TRAP transporter substrate-binding protein</fullName>
    </submittedName>
</protein>
<proteinExistence type="inferred from homology"/>
<dbReference type="InterPro" id="IPR018389">
    <property type="entry name" value="DctP_fam"/>
</dbReference>
<sequence length="334" mass="36375">MSLSMSRRKVLQLGAGAAMGAVAMPYIARGATPVMINFGDHNAVDSVLSNTVLQFKNAVETASAGEITVRHYPAAQLGSQRELLEQVKLGTLQMCFGDPPYLSNLVPQYAVMDLPFVFRDWEHVERVVDGDVTRTLGDALVASQGLRPLSWLHIGFRDMLTIDKPVTAIGDFSGLKFRSPEVASFVEMFKALGATPVPVPWGEVYPAMKTGLVDGVETTPEGMINSKLYEVGKYVTQTQHINTVGSPIVSERFWTGLTPEQQVTISKAIMTATVWEREEMKKANAAATVQLKENGLELLQVDREELRKAVEPVWGRLTGKTAGASDLVALIQAG</sequence>
<name>A0A7C9RCC2_9HYPH</name>
<dbReference type="CDD" id="cd13603">
    <property type="entry name" value="PBP2_TRAP_Siap_TeaA_like"/>
    <property type="match status" value="1"/>
</dbReference>
<dbReference type="PIRSF" id="PIRSF006470">
    <property type="entry name" value="DctB"/>
    <property type="match status" value="1"/>
</dbReference>
<dbReference type="NCBIfam" id="TIGR00787">
    <property type="entry name" value="dctP"/>
    <property type="match status" value="1"/>
</dbReference>
<dbReference type="Proteomes" id="UP000481252">
    <property type="component" value="Unassembled WGS sequence"/>
</dbReference>